<evidence type="ECO:0000313" key="1">
    <source>
        <dbReference type="EMBL" id="PIL38283.1"/>
    </source>
</evidence>
<dbReference type="Proteomes" id="UP000228593">
    <property type="component" value="Unassembled WGS sequence"/>
</dbReference>
<name>A0A2G8SX56_9BURK</name>
<organism evidence="1 2">
    <name type="scientific">Massilia psychrophila</name>
    <dbReference type="NCBI Taxonomy" id="1603353"/>
    <lineage>
        <taxon>Bacteria</taxon>
        <taxon>Pseudomonadati</taxon>
        <taxon>Pseudomonadota</taxon>
        <taxon>Betaproteobacteria</taxon>
        <taxon>Burkholderiales</taxon>
        <taxon>Oxalobacteraceae</taxon>
        <taxon>Telluria group</taxon>
        <taxon>Massilia</taxon>
    </lineage>
</organism>
<gene>
    <name evidence="1" type="ORF">CR103_18935</name>
</gene>
<reference evidence="1 2" key="1">
    <citation type="submission" date="2017-10" db="EMBL/GenBank/DDBJ databases">
        <title>Massilia psychrophilum sp. nov., a novel purple-pigmented bacterium isolated from Tianshan glacier, Xinjiang Municipality, China.</title>
        <authorList>
            <person name="Wang H."/>
        </authorList>
    </citation>
    <scope>NUCLEOTIDE SEQUENCE [LARGE SCALE GENOMIC DNA]</scope>
    <source>
        <strain evidence="1 2">JCM 30813</strain>
    </source>
</reference>
<accession>A0A2G8SX56</accession>
<comment type="caution">
    <text evidence="1">The sequence shown here is derived from an EMBL/GenBank/DDBJ whole genome shotgun (WGS) entry which is preliminary data.</text>
</comment>
<dbReference type="AlphaFoldDB" id="A0A2G8SX56"/>
<proteinExistence type="predicted"/>
<evidence type="ECO:0000313" key="2">
    <source>
        <dbReference type="Proteomes" id="UP000228593"/>
    </source>
</evidence>
<protein>
    <submittedName>
        <fullName evidence="1">Uncharacterized protein</fullName>
    </submittedName>
</protein>
<dbReference type="EMBL" id="PDOB01000041">
    <property type="protein sequence ID" value="PIL38283.1"/>
    <property type="molecule type" value="Genomic_DNA"/>
</dbReference>
<keyword evidence="2" id="KW-1185">Reference proteome</keyword>
<sequence length="124" mass="13590">MKIASLEFVVLAHAGAAKRRMATSSSRTREPNFSATATTPGIVLQKLISLSCKLGPRVREDDGARVQRPFAATLQRVRKWGPRVRGDDGARVQRPFAATLQRVQKWGPRVRGDDGDNVTRAVAP</sequence>